<sequence>MSRSQCRRRVALNTGVRQRAMAEFEILVDLGDDSHNVTDMDLDTEELTDLNENGNENSKLGMQDEIGGMEELTAEKNAKNGTGVDLADVSGGLQSDSLGTELVEVGKGEELCLESYPVQEVV</sequence>
<dbReference type="EMBL" id="CALNXI010002876">
    <property type="protein sequence ID" value="CAH3191241.1"/>
    <property type="molecule type" value="Genomic_DNA"/>
</dbReference>
<name>A0ABN8SNB0_9CNID</name>
<proteinExistence type="predicted"/>
<keyword evidence="2" id="KW-1185">Reference proteome</keyword>
<accession>A0ABN8SNB0</accession>
<dbReference type="Proteomes" id="UP001159427">
    <property type="component" value="Unassembled WGS sequence"/>
</dbReference>
<comment type="caution">
    <text evidence="1">The sequence shown here is derived from an EMBL/GenBank/DDBJ whole genome shotgun (WGS) entry which is preliminary data.</text>
</comment>
<gene>
    <name evidence="1" type="ORF">PEVE_00021482</name>
</gene>
<protein>
    <submittedName>
        <fullName evidence="1">Uncharacterized protein</fullName>
    </submittedName>
</protein>
<evidence type="ECO:0000313" key="2">
    <source>
        <dbReference type="Proteomes" id="UP001159427"/>
    </source>
</evidence>
<reference evidence="1 2" key="1">
    <citation type="submission" date="2022-05" db="EMBL/GenBank/DDBJ databases">
        <authorList>
            <consortium name="Genoscope - CEA"/>
            <person name="William W."/>
        </authorList>
    </citation>
    <scope>NUCLEOTIDE SEQUENCE [LARGE SCALE GENOMIC DNA]</scope>
</reference>
<evidence type="ECO:0000313" key="1">
    <source>
        <dbReference type="EMBL" id="CAH3191241.1"/>
    </source>
</evidence>
<organism evidence="1 2">
    <name type="scientific">Porites evermanni</name>
    <dbReference type="NCBI Taxonomy" id="104178"/>
    <lineage>
        <taxon>Eukaryota</taxon>
        <taxon>Metazoa</taxon>
        <taxon>Cnidaria</taxon>
        <taxon>Anthozoa</taxon>
        <taxon>Hexacorallia</taxon>
        <taxon>Scleractinia</taxon>
        <taxon>Fungiina</taxon>
        <taxon>Poritidae</taxon>
        <taxon>Porites</taxon>
    </lineage>
</organism>